<name>A0A518DIT7_9BACT</name>
<evidence type="ECO:0000313" key="2">
    <source>
        <dbReference type="EMBL" id="QDU91393.1"/>
    </source>
</evidence>
<keyword evidence="1" id="KW-0732">Signal</keyword>
<evidence type="ECO:0000256" key="1">
    <source>
        <dbReference type="SAM" id="SignalP"/>
    </source>
</evidence>
<organism evidence="2 3">
    <name type="scientific">Pirellulimonas nuda</name>
    <dbReference type="NCBI Taxonomy" id="2528009"/>
    <lineage>
        <taxon>Bacteria</taxon>
        <taxon>Pseudomonadati</taxon>
        <taxon>Planctomycetota</taxon>
        <taxon>Planctomycetia</taxon>
        <taxon>Pirellulales</taxon>
        <taxon>Lacipirellulaceae</taxon>
        <taxon>Pirellulimonas</taxon>
    </lineage>
</organism>
<dbReference type="RefSeq" id="WP_145291455.1">
    <property type="nucleotide sequence ID" value="NZ_CP036291.1"/>
</dbReference>
<keyword evidence="3" id="KW-1185">Reference proteome</keyword>
<dbReference type="EMBL" id="CP036291">
    <property type="protein sequence ID" value="QDU91393.1"/>
    <property type="molecule type" value="Genomic_DNA"/>
</dbReference>
<dbReference type="AlphaFoldDB" id="A0A518DIT7"/>
<proteinExistence type="predicted"/>
<reference evidence="2 3" key="1">
    <citation type="submission" date="2019-02" db="EMBL/GenBank/DDBJ databases">
        <title>Deep-cultivation of Planctomycetes and their phenomic and genomic characterization uncovers novel biology.</title>
        <authorList>
            <person name="Wiegand S."/>
            <person name="Jogler M."/>
            <person name="Boedeker C."/>
            <person name="Pinto D."/>
            <person name="Vollmers J."/>
            <person name="Rivas-Marin E."/>
            <person name="Kohn T."/>
            <person name="Peeters S.H."/>
            <person name="Heuer A."/>
            <person name="Rast P."/>
            <person name="Oberbeckmann S."/>
            <person name="Bunk B."/>
            <person name="Jeske O."/>
            <person name="Meyerdierks A."/>
            <person name="Storesund J.E."/>
            <person name="Kallscheuer N."/>
            <person name="Luecker S."/>
            <person name="Lage O.M."/>
            <person name="Pohl T."/>
            <person name="Merkel B.J."/>
            <person name="Hornburger P."/>
            <person name="Mueller R.-W."/>
            <person name="Bruemmer F."/>
            <person name="Labrenz M."/>
            <person name="Spormann A.M."/>
            <person name="Op den Camp H."/>
            <person name="Overmann J."/>
            <person name="Amann R."/>
            <person name="Jetten M.S.M."/>
            <person name="Mascher T."/>
            <person name="Medema M.H."/>
            <person name="Devos D.P."/>
            <person name="Kaster A.-K."/>
            <person name="Ovreas L."/>
            <person name="Rohde M."/>
            <person name="Galperin M.Y."/>
            <person name="Jogler C."/>
        </authorList>
    </citation>
    <scope>NUCLEOTIDE SEQUENCE [LARGE SCALE GENOMIC DNA]</scope>
    <source>
        <strain evidence="2 3">Pla175</strain>
    </source>
</reference>
<gene>
    <name evidence="2" type="ORF">Pla175_48150</name>
</gene>
<dbReference type="Proteomes" id="UP000317429">
    <property type="component" value="Chromosome"/>
</dbReference>
<dbReference type="KEGG" id="pnd:Pla175_48150"/>
<accession>A0A518DIT7</accession>
<protein>
    <submittedName>
        <fullName evidence="2">Uncharacterized protein</fullName>
    </submittedName>
</protein>
<feature type="signal peptide" evidence="1">
    <location>
        <begin position="1"/>
        <end position="23"/>
    </location>
</feature>
<sequence precursor="true">MKGPLSMRLGALLLALSPTLASAQSATFVSRAPQIGEQSEQHTRVELALSTRARRGAEVVEESDARVRRELTRVVTARRVEDGLMTAADVRFGAVSQSDGPGPAVAEPIENKRYHCQRVDDGLRVTTPDGQLPRMEEYTIVAANMEALGQPNPLAEYLAGKTVAVGQRVELPPEIAERMLGIGKQLGAAQRFDLTLRRIETIAGRACAVCDAEIEAASHERGQMRLLVAGPLTLEIEGCRAVSADLTGPIGIAEPRLAPGGTLQVESTGKLSVALRSRYHDTAR</sequence>
<dbReference type="OrthoDB" id="278342at2"/>
<evidence type="ECO:0000313" key="3">
    <source>
        <dbReference type="Proteomes" id="UP000317429"/>
    </source>
</evidence>
<feature type="chain" id="PRO_5021912846" evidence="1">
    <location>
        <begin position="24"/>
        <end position="284"/>
    </location>
</feature>